<reference evidence="2" key="2">
    <citation type="submission" date="2025-09" db="UniProtKB">
        <authorList>
            <consortium name="Ensembl"/>
        </authorList>
    </citation>
    <scope>IDENTIFICATION</scope>
</reference>
<evidence type="ECO:0000259" key="1">
    <source>
        <dbReference type="Pfam" id="PF08385"/>
    </source>
</evidence>
<dbReference type="Ensembl" id="ENSANIT00000023468.1">
    <property type="protein sequence ID" value="ENSANIP00000022710.1"/>
    <property type="gene ID" value="ENSANIG00000015458.1"/>
</dbReference>
<evidence type="ECO:0000313" key="3">
    <source>
        <dbReference type="Proteomes" id="UP000694541"/>
    </source>
</evidence>
<feature type="domain" description="Dynein heavy chain tail" evidence="1">
    <location>
        <begin position="97"/>
        <end position="191"/>
    </location>
</feature>
<dbReference type="InterPro" id="IPR013594">
    <property type="entry name" value="Dynein_heavy_tail"/>
</dbReference>
<dbReference type="PANTHER" id="PTHR46961:SF16">
    <property type="entry name" value="DYNEIN AXONEMAL HEAVY CHAIN 17-RELATED"/>
    <property type="match status" value="1"/>
</dbReference>
<dbReference type="Proteomes" id="UP000694541">
    <property type="component" value="Unplaced"/>
</dbReference>
<keyword evidence="3" id="KW-1185">Reference proteome</keyword>
<reference evidence="2" key="1">
    <citation type="submission" date="2025-08" db="UniProtKB">
        <authorList>
            <consortium name="Ensembl"/>
        </authorList>
    </citation>
    <scope>IDENTIFICATION</scope>
</reference>
<dbReference type="GO" id="GO:0051959">
    <property type="term" value="F:dynein light intermediate chain binding"/>
    <property type="evidence" value="ECO:0007669"/>
    <property type="project" value="InterPro"/>
</dbReference>
<dbReference type="GO" id="GO:0030286">
    <property type="term" value="C:dynein complex"/>
    <property type="evidence" value="ECO:0007669"/>
    <property type="project" value="InterPro"/>
</dbReference>
<evidence type="ECO:0000313" key="2">
    <source>
        <dbReference type="Ensembl" id="ENSANIP00000022710.1"/>
    </source>
</evidence>
<dbReference type="InterPro" id="IPR026983">
    <property type="entry name" value="DHC"/>
</dbReference>
<dbReference type="PANTHER" id="PTHR46961">
    <property type="entry name" value="DYNEIN HEAVY CHAIN 1, AXONEMAL-LIKE PROTEIN"/>
    <property type="match status" value="1"/>
</dbReference>
<accession>A0A8B9NRJ3</accession>
<name>A0A8B9NRJ3_9AVES</name>
<protein>
    <recommendedName>
        <fullName evidence="1">Dynein heavy chain tail domain-containing protein</fullName>
    </recommendedName>
</protein>
<dbReference type="GO" id="GO:0045505">
    <property type="term" value="F:dynein intermediate chain binding"/>
    <property type="evidence" value="ECO:0007669"/>
    <property type="project" value="InterPro"/>
</dbReference>
<organism evidence="2 3">
    <name type="scientific">Accipiter nisus</name>
    <name type="common">Eurasian sparrowhawk</name>
    <dbReference type="NCBI Taxonomy" id="211598"/>
    <lineage>
        <taxon>Eukaryota</taxon>
        <taxon>Metazoa</taxon>
        <taxon>Chordata</taxon>
        <taxon>Craniata</taxon>
        <taxon>Vertebrata</taxon>
        <taxon>Euteleostomi</taxon>
        <taxon>Archelosauria</taxon>
        <taxon>Archosauria</taxon>
        <taxon>Dinosauria</taxon>
        <taxon>Saurischia</taxon>
        <taxon>Theropoda</taxon>
        <taxon>Coelurosauria</taxon>
        <taxon>Aves</taxon>
        <taxon>Neognathae</taxon>
        <taxon>Neoaves</taxon>
        <taxon>Telluraves</taxon>
        <taxon>Accipitrimorphae</taxon>
        <taxon>Accipitriformes</taxon>
        <taxon>Accipitridae</taxon>
        <taxon>Accipitrinae</taxon>
        <taxon>Accipiter</taxon>
    </lineage>
</organism>
<dbReference type="Pfam" id="PF08385">
    <property type="entry name" value="DHC_N1"/>
    <property type="match status" value="1"/>
</dbReference>
<dbReference type="AlphaFoldDB" id="A0A8B9NRJ3"/>
<dbReference type="GO" id="GO:0007018">
    <property type="term" value="P:microtubule-based movement"/>
    <property type="evidence" value="ECO:0007669"/>
    <property type="project" value="InterPro"/>
</dbReference>
<proteinExistence type="predicted"/>
<sequence length="214" mass="24527">MKGCPKPVTLPTGSEMGSKHQEVIVPILTNQKNHQGWPQVVSQDIMRHVHSLKSTVFMVVGQVKGKTLLPLPAGLERIEDIDLENKKSLELIDKSLVHATESAIIDWSYQIQGALKKESSEPLLQGSNPNPKVELEFWKNRCDDLQCIYDQLRTRKVRNMIEVLERVESSYIPAFKAMLMDVEAGEIQQNFEELKTFFFIHKKTYKKGLFFACR</sequence>